<evidence type="ECO:0000256" key="2">
    <source>
        <dbReference type="ARBA" id="ARBA00023315"/>
    </source>
</evidence>
<dbReference type="GO" id="GO:0016747">
    <property type="term" value="F:acyltransferase activity, transferring groups other than amino-acyl groups"/>
    <property type="evidence" value="ECO:0007669"/>
    <property type="project" value="InterPro"/>
</dbReference>
<dbReference type="InterPro" id="IPR000835">
    <property type="entry name" value="HTH_MarR-typ"/>
</dbReference>
<dbReference type="EMBL" id="CP073078">
    <property type="protein sequence ID" value="QUD86865.1"/>
    <property type="molecule type" value="Genomic_DNA"/>
</dbReference>
<dbReference type="GO" id="GO:0003700">
    <property type="term" value="F:DNA-binding transcription factor activity"/>
    <property type="evidence" value="ECO:0007669"/>
    <property type="project" value="InterPro"/>
</dbReference>
<dbReference type="PANTHER" id="PTHR43877">
    <property type="entry name" value="AMINOALKYLPHOSPHONATE N-ACETYLTRANSFERASE-RELATED-RELATED"/>
    <property type="match status" value="1"/>
</dbReference>
<dbReference type="SUPFAM" id="SSF55729">
    <property type="entry name" value="Acyl-CoA N-acyltransferases (Nat)"/>
    <property type="match status" value="1"/>
</dbReference>
<dbReference type="CDD" id="cd04301">
    <property type="entry name" value="NAT_SF"/>
    <property type="match status" value="1"/>
</dbReference>
<dbReference type="InterPro" id="IPR036388">
    <property type="entry name" value="WH-like_DNA-bd_sf"/>
</dbReference>
<keyword evidence="1" id="KW-0808">Transferase</keyword>
<dbReference type="InterPro" id="IPR050832">
    <property type="entry name" value="Bact_Acetyltransf"/>
</dbReference>
<dbReference type="Pfam" id="PF12802">
    <property type="entry name" value="MarR_2"/>
    <property type="match status" value="1"/>
</dbReference>
<evidence type="ECO:0000256" key="1">
    <source>
        <dbReference type="ARBA" id="ARBA00022679"/>
    </source>
</evidence>
<sequence>MDAQQIALVRRFNRLITQRVGALDDSYLQRGRPLGEARMIYEIGPAGREVGELRRVLGLDSGYASRLLRSLEAQGLAQVMASATDRRRREARLTAKGLAEHAAYDRRSDALAESILAPLDVGRRERLTSAMAEVERLLRAASIEVRLEPVASADARWCLESYFRELAARFEHGFDPGEGDAATGAEMSPPHGFFVIARLDGRPVGCGGLKVMGPGLGEIKRVWTAEEARRMGVAARIMAALEDEARRWGLATVRLDTNRALAEAQALYPRLGYRKVARFNDNPYADHWFEKAL</sequence>
<dbReference type="PANTHER" id="PTHR43877:SF2">
    <property type="entry name" value="AMINOALKYLPHOSPHONATE N-ACETYLTRANSFERASE-RELATED"/>
    <property type="match status" value="1"/>
</dbReference>
<dbReference type="AlphaFoldDB" id="A0A975ITL6"/>
<protein>
    <submittedName>
        <fullName evidence="4">MarR family transcriptional regulator</fullName>
    </submittedName>
</protein>
<keyword evidence="2" id="KW-0012">Acyltransferase</keyword>
<gene>
    <name evidence="4" type="ORF">KCG34_17550</name>
</gene>
<accession>A0A975ITL6</accession>
<feature type="domain" description="N-acetyltransferase" evidence="3">
    <location>
        <begin position="143"/>
        <end position="293"/>
    </location>
</feature>
<name>A0A975ITL6_9CAUL</name>
<evidence type="ECO:0000313" key="5">
    <source>
        <dbReference type="Proteomes" id="UP000676409"/>
    </source>
</evidence>
<evidence type="ECO:0000313" key="4">
    <source>
        <dbReference type="EMBL" id="QUD86865.1"/>
    </source>
</evidence>
<dbReference type="InterPro" id="IPR036390">
    <property type="entry name" value="WH_DNA-bd_sf"/>
</dbReference>
<dbReference type="Pfam" id="PF00583">
    <property type="entry name" value="Acetyltransf_1"/>
    <property type="match status" value="1"/>
</dbReference>
<dbReference type="Gene3D" id="3.40.630.30">
    <property type="match status" value="1"/>
</dbReference>
<organism evidence="4 5">
    <name type="scientific">Phenylobacterium montanum</name>
    <dbReference type="NCBI Taxonomy" id="2823693"/>
    <lineage>
        <taxon>Bacteria</taxon>
        <taxon>Pseudomonadati</taxon>
        <taxon>Pseudomonadota</taxon>
        <taxon>Alphaproteobacteria</taxon>
        <taxon>Caulobacterales</taxon>
        <taxon>Caulobacteraceae</taxon>
        <taxon>Phenylobacterium</taxon>
    </lineage>
</organism>
<evidence type="ECO:0000259" key="3">
    <source>
        <dbReference type="PROSITE" id="PS51186"/>
    </source>
</evidence>
<dbReference type="Proteomes" id="UP000676409">
    <property type="component" value="Chromosome"/>
</dbReference>
<proteinExistence type="predicted"/>
<reference evidence="4" key="1">
    <citation type="submission" date="2021-04" db="EMBL/GenBank/DDBJ databases">
        <title>The complete genome sequence of Caulobacter sp. S6.</title>
        <authorList>
            <person name="Tang Y."/>
            <person name="Ouyang W."/>
            <person name="Liu Q."/>
            <person name="Huang B."/>
            <person name="Guo Z."/>
            <person name="Lei P."/>
        </authorList>
    </citation>
    <scope>NUCLEOTIDE SEQUENCE</scope>
    <source>
        <strain evidence="4">S6</strain>
    </source>
</reference>
<dbReference type="SUPFAM" id="SSF46785">
    <property type="entry name" value="Winged helix' DNA-binding domain"/>
    <property type="match status" value="1"/>
</dbReference>
<dbReference type="InterPro" id="IPR016181">
    <property type="entry name" value="Acyl_CoA_acyltransferase"/>
</dbReference>
<dbReference type="KEGG" id="caul:KCG34_17550"/>
<dbReference type="Gene3D" id="1.10.10.10">
    <property type="entry name" value="Winged helix-like DNA-binding domain superfamily/Winged helix DNA-binding domain"/>
    <property type="match status" value="1"/>
</dbReference>
<dbReference type="InterPro" id="IPR000182">
    <property type="entry name" value="GNAT_dom"/>
</dbReference>
<keyword evidence="5" id="KW-1185">Reference proteome</keyword>
<dbReference type="PROSITE" id="PS51186">
    <property type="entry name" value="GNAT"/>
    <property type="match status" value="1"/>
</dbReference>
<dbReference type="RefSeq" id="WP_211936917.1">
    <property type="nucleotide sequence ID" value="NZ_CP073078.1"/>
</dbReference>